<protein>
    <submittedName>
        <fullName evidence="4">Transposase</fullName>
    </submittedName>
</protein>
<evidence type="ECO:0000256" key="2">
    <source>
        <dbReference type="SAM" id="Phobius"/>
    </source>
</evidence>
<sequence>MTTTAPPGAAYGEGITMNGLRLIRRHAAAFGRFAGLGSGVTLAASAALVLLSQWIPWMAANALTTVASTVAATELHARVSFGHGRPGLAGHLKSAATIAAGWLVTSAAVGALAALRPGAGLVLQQTVYLSATALVGTGRYLILRLAVFTEGAAQQQTGREVRMRTAYSSIQPMAGRLPHGDMPTLQQFVNESPWDPLPVRRRIAERLSHVVRPVVSGDRRRVVPQVRHSVGQFSCRHRQCLLPLADADPCGRPVTCGMRRGVSPAHRETSARRPPPRSAGRGPR</sequence>
<dbReference type="EMBL" id="CP163431">
    <property type="protein sequence ID" value="XDQ02642.1"/>
    <property type="molecule type" value="Genomic_DNA"/>
</dbReference>
<keyword evidence="2" id="KW-0472">Membrane</keyword>
<keyword evidence="2" id="KW-0812">Transmembrane</keyword>
<name>A0AB39M8S3_9ACTN</name>
<feature type="region of interest" description="Disordered" evidence="1">
    <location>
        <begin position="259"/>
        <end position="284"/>
    </location>
</feature>
<evidence type="ECO:0000259" key="3">
    <source>
        <dbReference type="Pfam" id="PF13546"/>
    </source>
</evidence>
<organism evidence="4">
    <name type="scientific">Streptomyces sp. R08</name>
    <dbReference type="NCBI Taxonomy" id="3238624"/>
    <lineage>
        <taxon>Bacteria</taxon>
        <taxon>Bacillati</taxon>
        <taxon>Actinomycetota</taxon>
        <taxon>Actinomycetes</taxon>
        <taxon>Kitasatosporales</taxon>
        <taxon>Streptomycetaceae</taxon>
        <taxon>Streptomyces</taxon>
    </lineage>
</organism>
<dbReference type="InterPro" id="IPR038721">
    <property type="entry name" value="IS701-like_DDE_dom"/>
</dbReference>
<reference evidence="4" key="1">
    <citation type="submission" date="2024-07" db="EMBL/GenBank/DDBJ databases">
        <authorList>
            <person name="Yu S.T."/>
        </authorList>
    </citation>
    <scope>NUCLEOTIDE SEQUENCE</scope>
    <source>
        <strain evidence="4">R08</strain>
    </source>
</reference>
<dbReference type="AlphaFoldDB" id="A0AB39M8S3"/>
<dbReference type="RefSeq" id="WP_369188752.1">
    <property type="nucleotide sequence ID" value="NZ_CP163431.1"/>
</dbReference>
<accession>A0AB39M8S3</accession>
<keyword evidence="2" id="KW-1133">Transmembrane helix</keyword>
<feature type="transmembrane region" description="Helical" evidence="2">
    <location>
        <begin position="27"/>
        <end position="48"/>
    </location>
</feature>
<feature type="domain" description="Transposase IS701-like DDE" evidence="3">
    <location>
        <begin position="168"/>
        <end position="218"/>
    </location>
</feature>
<gene>
    <name evidence="4" type="ORF">AB5J58_21685</name>
</gene>
<evidence type="ECO:0000313" key="4">
    <source>
        <dbReference type="EMBL" id="XDQ02642.1"/>
    </source>
</evidence>
<dbReference type="Pfam" id="PF13546">
    <property type="entry name" value="DDE_5"/>
    <property type="match status" value="1"/>
</dbReference>
<evidence type="ECO:0000256" key="1">
    <source>
        <dbReference type="SAM" id="MobiDB-lite"/>
    </source>
</evidence>
<proteinExistence type="predicted"/>